<dbReference type="Proteomes" id="UP001241072">
    <property type="component" value="Unassembled WGS sequence"/>
</dbReference>
<dbReference type="Gene3D" id="2.40.50.90">
    <property type="match status" value="1"/>
</dbReference>
<evidence type="ECO:0000313" key="3">
    <source>
        <dbReference type="EMBL" id="MDO7883281.1"/>
    </source>
</evidence>
<dbReference type="Pfam" id="PF00565">
    <property type="entry name" value="SNase"/>
    <property type="match status" value="1"/>
</dbReference>
<organism evidence="3 4">
    <name type="scientific">Antiquaquibacter soli</name>
    <dbReference type="NCBI Taxonomy" id="3064523"/>
    <lineage>
        <taxon>Bacteria</taxon>
        <taxon>Bacillati</taxon>
        <taxon>Actinomycetota</taxon>
        <taxon>Actinomycetes</taxon>
        <taxon>Micrococcales</taxon>
        <taxon>Microbacteriaceae</taxon>
        <taxon>Antiquaquibacter</taxon>
    </lineage>
</organism>
<dbReference type="PROSITE" id="PS50830">
    <property type="entry name" value="TNASE_3"/>
    <property type="match status" value="1"/>
</dbReference>
<evidence type="ECO:0000313" key="4">
    <source>
        <dbReference type="Proteomes" id="UP001241072"/>
    </source>
</evidence>
<dbReference type="InterPro" id="IPR016071">
    <property type="entry name" value="Staphylococal_nuclease_OB-fold"/>
</dbReference>
<name>A0ABT9BQH4_9MICO</name>
<dbReference type="RefSeq" id="WP_305003711.1">
    <property type="nucleotide sequence ID" value="NZ_JAUQUB010000004.1"/>
</dbReference>
<sequence>MRRVLTVLLLIGCIALLGWAVLTGWNPVPQATGSAGSVEAGESTRAPDAGASGIPAGATPAVVRYVHDGDTLFLEDGRKVRLLGINTPEIGEVAECWGDQATSELRGLLPEGSTVWVLEDVEPLDQYGRSLLFVFLPDGTNVNVEMVRVGAAEIEQYSPNWLYTDELHDAEDAAYADRVGLWGQC</sequence>
<dbReference type="EMBL" id="JAUQUB010000004">
    <property type="protein sequence ID" value="MDO7883281.1"/>
    <property type="molecule type" value="Genomic_DNA"/>
</dbReference>
<accession>A0ABT9BQH4</accession>
<comment type="caution">
    <text evidence="3">The sequence shown here is derived from an EMBL/GenBank/DDBJ whole genome shotgun (WGS) entry which is preliminary data.</text>
</comment>
<evidence type="ECO:0000259" key="2">
    <source>
        <dbReference type="PROSITE" id="PS50830"/>
    </source>
</evidence>
<reference evidence="3 4" key="1">
    <citation type="submission" date="2023-07" db="EMBL/GenBank/DDBJ databases">
        <title>Protaetiibacter sp. nov WY-16 isolated from soil.</title>
        <authorList>
            <person name="Liu B."/>
            <person name="Wan Y."/>
        </authorList>
    </citation>
    <scope>NUCLEOTIDE SEQUENCE [LARGE SCALE GENOMIC DNA]</scope>
    <source>
        <strain evidence="3 4">WY-16</strain>
    </source>
</reference>
<dbReference type="SUPFAM" id="SSF50199">
    <property type="entry name" value="Staphylococcal nuclease"/>
    <property type="match status" value="1"/>
</dbReference>
<dbReference type="InterPro" id="IPR035437">
    <property type="entry name" value="SNase_OB-fold_sf"/>
</dbReference>
<gene>
    <name evidence="3" type="ORF">Q5716_13680</name>
</gene>
<protein>
    <submittedName>
        <fullName evidence="3">Thermonuclease family protein</fullName>
    </submittedName>
</protein>
<keyword evidence="4" id="KW-1185">Reference proteome</keyword>
<evidence type="ECO:0000256" key="1">
    <source>
        <dbReference type="SAM" id="MobiDB-lite"/>
    </source>
</evidence>
<proteinExistence type="predicted"/>
<dbReference type="SMART" id="SM00318">
    <property type="entry name" value="SNc"/>
    <property type="match status" value="1"/>
</dbReference>
<feature type="domain" description="TNase-like" evidence="2">
    <location>
        <begin position="57"/>
        <end position="184"/>
    </location>
</feature>
<feature type="region of interest" description="Disordered" evidence="1">
    <location>
        <begin position="32"/>
        <end position="53"/>
    </location>
</feature>